<feature type="transmembrane region" description="Helical" evidence="1">
    <location>
        <begin position="131"/>
        <end position="150"/>
    </location>
</feature>
<dbReference type="AlphaFoldDB" id="A0A7S4M515"/>
<feature type="transmembrane region" description="Helical" evidence="1">
    <location>
        <begin position="69"/>
        <end position="93"/>
    </location>
</feature>
<proteinExistence type="predicted"/>
<feature type="transmembrane region" description="Helical" evidence="1">
    <location>
        <begin position="12"/>
        <end position="32"/>
    </location>
</feature>
<keyword evidence="1" id="KW-1133">Transmembrane helix</keyword>
<keyword evidence="1" id="KW-0812">Transmembrane</keyword>
<evidence type="ECO:0000256" key="1">
    <source>
        <dbReference type="SAM" id="Phobius"/>
    </source>
</evidence>
<name>A0A7S4M515_9EUKA</name>
<accession>A0A7S4M515</accession>
<dbReference type="EMBL" id="HBKP01001710">
    <property type="protein sequence ID" value="CAE2201134.1"/>
    <property type="molecule type" value="Transcribed_RNA"/>
</dbReference>
<evidence type="ECO:0000313" key="2">
    <source>
        <dbReference type="EMBL" id="CAE2201134.1"/>
    </source>
</evidence>
<reference evidence="2" key="1">
    <citation type="submission" date="2021-01" db="EMBL/GenBank/DDBJ databases">
        <authorList>
            <person name="Corre E."/>
            <person name="Pelletier E."/>
            <person name="Niang G."/>
            <person name="Scheremetjew M."/>
            <person name="Finn R."/>
            <person name="Kale V."/>
            <person name="Holt S."/>
            <person name="Cochrane G."/>
            <person name="Meng A."/>
            <person name="Brown T."/>
            <person name="Cohen L."/>
        </authorList>
    </citation>
    <scope>NUCLEOTIDE SEQUENCE</scope>
    <source>
        <strain evidence="2">DIVA3 518/3/11/1/6</strain>
    </source>
</reference>
<evidence type="ECO:0008006" key="3">
    <source>
        <dbReference type="Google" id="ProtNLM"/>
    </source>
</evidence>
<sequence length="169" mass="19867">MTWLSVPLYKRPVDVVIILLYSYFLFSCIFIERHYCEKPLEEDDADWLLRATYEYSEKYNPLFLTRPEWLRAATCISAYVLGAGYVIGVITLLRGIECMRIPLLMFCSFKMYALVLYYYLEFFGSMPAPDVGMFLAPEGVYFLGLFLTLYRMRTAHPFSYQPPTKQKTQ</sequence>
<organism evidence="2">
    <name type="scientific">Vannella robusta</name>
    <dbReference type="NCBI Taxonomy" id="1487602"/>
    <lineage>
        <taxon>Eukaryota</taxon>
        <taxon>Amoebozoa</taxon>
        <taxon>Discosea</taxon>
        <taxon>Flabellinia</taxon>
        <taxon>Vannellidae</taxon>
        <taxon>Vannella</taxon>
    </lineage>
</organism>
<feature type="transmembrane region" description="Helical" evidence="1">
    <location>
        <begin position="100"/>
        <end position="119"/>
    </location>
</feature>
<protein>
    <recommendedName>
        <fullName evidence="3">EXPERA domain-containing protein</fullName>
    </recommendedName>
</protein>
<keyword evidence="1" id="KW-0472">Membrane</keyword>
<gene>
    <name evidence="2" type="ORF">VSP0166_LOCUS1235</name>
</gene>